<proteinExistence type="predicted"/>
<evidence type="ECO:0000313" key="2">
    <source>
        <dbReference type="Proteomes" id="UP000244092"/>
    </source>
</evidence>
<sequence length="175" mass="19909">MRIRVKNPAANQDFTEYVMGIAEETVRFPGIAQCFGIVGLFGGRMLCVHVSPGTTEEEMDTIFANLNLMGGDNVLDWYIIGPFDEHFAVGSALWRSKKDIKKTFRQHFPKKARFHIMDVTAERSAKVLFEGNMWPIGAIDIRVVRNSFSLAFAYKEGRLSVTTWTPLDLTKFKRL</sequence>
<evidence type="ECO:0000313" key="1">
    <source>
        <dbReference type="EMBL" id="PTX72303.1"/>
    </source>
</evidence>
<organism evidence="1 2">
    <name type="scientific">Sulfitobacter mediterraneus</name>
    <dbReference type="NCBI Taxonomy" id="83219"/>
    <lineage>
        <taxon>Bacteria</taxon>
        <taxon>Pseudomonadati</taxon>
        <taxon>Pseudomonadota</taxon>
        <taxon>Alphaproteobacteria</taxon>
        <taxon>Rhodobacterales</taxon>
        <taxon>Roseobacteraceae</taxon>
        <taxon>Sulfitobacter</taxon>
    </lineage>
</organism>
<comment type="caution">
    <text evidence="1">The sequence shown here is derived from an EMBL/GenBank/DDBJ whole genome shotgun (WGS) entry which is preliminary data.</text>
</comment>
<dbReference type="OrthoDB" id="9926288at2"/>
<reference evidence="1 2" key="1">
    <citation type="submission" date="2018-04" db="EMBL/GenBank/DDBJ databases">
        <title>Genomic Encyclopedia of Archaeal and Bacterial Type Strains, Phase II (KMG-II): from individual species to whole genera.</title>
        <authorList>
            <person name="Goeker M."/>
        </authorList>
    </citation>
    <scope>NUCLEOTIDE SEQUENCE [LARGE SCALE GENOMIC DNA]</scope>
    <source>
        <strain evidence="1 2">DSM 12244</strain>
    </source>
</reference>
<dbReference type="Proteomes" id="UP000244092">
    <property type="component" value="Unassembled WGS sequence"/>
</dbReference>
<dbReference type="RefSeq" id="WP_107992395.1">
    <property type="nucleotide sequence ID" value="NZ_CANMAK010000004.1"/>
</dbReference>
<gene>
    <name evidence="1" type="ORF">C8N31_11114</name>
</gene>
<name>A0A2T6CAQ8_9RHOB</name>
<dbReference type="AlphaFoldDB" id="A0A2T6CAQ8"/>
<dbReference type="EMBL" id="QBKU01000011">
    <property type="protein sequence ID" value="PTX72303.1"/>
    <property type="molecule type" value="Genomic_DNA"/>
</dbReference>
<accession>A0A2T6CAQ8</accession>
<protein>
    <submittedName>
        <fullName evidence="1">Uncharacterized protein</fullName>
    </submittedName>
</protein>